<dbReference type="EMBL" id="JAMKFB020000024">
    <property type="protein sequence ID" value="KAL0157332.1"/>
    <property type="molecule type" value="Genomic_DNA"/>
</dbReference>
<feature type="non-terminal residue" evidence="1">
    <location>
        <position position="1"/>
    </location>
</feature>
<keyword evidence="2" id="KW-1185">Reference proteome</keyword>
<dbReference type="Proteomes" id="UP001529510">
    <property type="component" value="Unassembled WGS sequence"/>
</dbReference>
<protein>
    <submittedName>
        <fullName evidence="1">Uncharacterized protein</fullName>
    </submittedName>
</protein>
<evidence type="ECO:0000313" key="2">
    <source>
        <dbReference type="Proteomes" id="UP001529510"/>
    </source>
</evidence>
<evidence type="ECO:0000313" key="1">
    <source>
        <dbReference type="EMBL" id="KAL0157332.1"/>
    </source>
</evidence>
<gene>
    <name evidence="1" type="ORF">M9458_048578</name>
</gene>
<organism evidence="1 2">
    <name type="scientific">Cirrhinus mrigala</name>
    <name type="common">Mrigala</name>
    <dbReference type="NCBI Taxonomy" id="683832"/>
    <lineage>
        <taxon>Eukaryota</taxon>
        <taxon>Metazoa</taxon>
        <taxon>Chordata</taxon>
        <taxon>Craniata</taxon>
        <taxon>Vertebrata</taxon>
        <taxon>Euteleostomi</taxon>
        <taxon>Actinopterygii</taxon>
        <taxon>Neopterygii</taxon>
        <taxon>Teleostei</taxon>
        <taxon>Ostariophysi</taxon>
        <taxon>Cypriniformes</taxon>
        <taxon>Cyprinidae</taxon>
        <taxon>Labeoninae</taxon>
        <taxon>Labeonini</taxon>
        <taxon>Cirrhinus</taxon>
    </lineage>
</organism>
<dbReference type="AlphaFoldDB" id="A0ABD0N7X8"/>
<feature type="non-terminal residue" evidence="1">
    <location>
        <position position="129"/>
    </location>
</feature>
<accession>A0ABD0N7X8</accession>
<reference evidence="1 2" key="1">
    <citation type="submission" date="2024-05" db="EMBL/GenBank/DDBJ databases">
        <title>Genome sequencing and assembly of Indian major carp, Cirrhinus mrigala (Hamilton, 1822).</title>
        <authorList>
            <person name="Mohindra V."/>
            <person name="Chowdhury L.M."/>
            <person name="Lal K."/>
            <person name="Jena J.K."/>
        </authorList>
    </citation>
    <scope>NUCLEOTIDE SEQUENCE [LARGE SCALE GENOMIC DNA]</scope>
    <source>
        <strain evidence="1">CM1030</strain>
        <tissue evidence="1">Blood</tissue>
    </source>
</reference>
<name>A0ABD0N7X8_CIRMR</name>
<comment type="caution">
    <text evidence="1">The sequence shown here is derived from an EMBL/GenBank/DDBJ whole genome shotgun (WGS) entry which is preliminary data.</text>
</comment>
<sequence length="129" mass="14136">NGSPFPICHVYDLARSTHDPEPRPPPPRGLSMSRVPELVAVDEPLAHGVTEQWIVAEPELQPATMPVTRENAETSEIAERSSAHCNMAEGELFTYLGLLEAERVFNLNMYADLPPLLPPSLEPSVTAIP</sequence>
<proteinExistence type="predicted"/>